<feature type="transmembrane region" description="Helical" evidence="1">
    <location>
        <begin position="155"/>
        <end position="176"/>
    </location>
</feature>
<protein>
    <submittedName>
        <fullName evidence="3">Peptidoglycan/LPS O-acetylase OafA/YrhL, contains acyltransferase and SGNH-hydrolase domains</fullName>
    </submittedName>
</protein>
<feature type="transmembrane region" description="Helical" evidence="1">
    <location>
        <begin position="241"/>
        <end position="259"/>
    </location>
</feature>
<evidence type="ECO:0000256" key="1">
    <source>
        <dbReference type="SAM" id="Phobius"/>
    </source>
</evidence>
<dbReference type="AlphaFoldDB" id="A0A1H8TR27"/>
<feature type="transmembrane region" description="Helical" evidence="1">
    <location>
        <begin position="183"/>
        <end position="203"/>
    </location>
</feature>
<feature type="transmembrane region" description="Helical" evidence="1">
    <location>
        <begin position="215"/>
        <end position="234"/>
    </location>
</feature>
<feature type="transmembrane region" description="Helical" evidence="1">
    <location>
        <begin position="296"/>
        <end position="314"/>
    </location>
</feature>
<organism evidence="3 4">
    <name type="scientific">Nitrosomonas oligotropha</name>
    <dbReference type="NCBI Taxonomy" id="42354"/>
    <lineage>
        <taxon>Bacteria</taxon>
        <taxon>Pseudomonadati</taxon>
        <taxon>Pseudomonadota</taxon>
        <taxon>Betaproteobacteria</taxon>
        <taxon>Nitrosomonadales</taxon>
        <taxon>Nitrosomonadaceae</taxon>
        <taxon>Nitrosomonas</taxon>
    </lineage>
</organism>
<feature type="transmembrane region" description="Helical" evidence="1">
    <location>
        <begin position="334"/>
        <end position="352"/>
    </location>
</feature>
<accession>A0A1H8TR27</accession>
<dbReference type="OrthoDB" id="9814807at2"/>
<dbReference type="EMBL" id="FODO01000026">
    <property type="protein sequence ID" value="SEO92888.1"/>
    <property type="molecule type" value="Genomic_DNA"/>
</dbReference>
<feature type="transmembrane region" description="Helical" evidence="1">
    <location>
        <begin position="265"/>
        <end position="284"/>
    </location>
</feature>
<feature type="transmembrane region" description="Helical" evidence="1">
    <location>
        <begin position="89"/>
        <end position="113"/>
    </location>
</feature>
<dbReference type="PANTHER" id="PTHR23028">
    <property type="entry name" value="ACETYLTRANSFERASE"/>
    <property type="match status" value="1"/>
</dbReference>
<keyword evidence="1" id="KW-1133">Transmembrane helix</keyword>
<dbReference type="GO" id="GO:0016747">
    <property type="term" value="F:acyltransferase activity, transferring groups other than amino-acyl groups"/>
    <property type="evidence" value="ECO:0007669"/>
    <property type="project" value="InterPro"/>
</dbReference>
<keyword evidence="3" id="KW-0012">Acyltransferase</keyword>
<dbReference type="GO" id="GO:0016020">
    <property type="term" value="C:membrane"/>
    <property type="evidence" value="ECO:0007669"/>
    <property type="project" value="TreeGrafter"/>
</dbReference>
<reference evidence="4" key="1">
    <citation type="submission" date="2016-10" db="EMBL/GenBank/DDBJ databases">
        <authorList>
            <person name="Varghese N."/>
            <person name="Submissions S."/>
        </authorList>
    </citation>
    <scope>NUCLEOTIDE SEQUENCE [LARGE SCALE GENOMIC DNA]</scope>
    <source>
        <strain evidence="4">Nm76</strain>
    </source>
</reference>
<dbReference type="Proteomes" id="UP000198814">
    <property type="component" value="Unassembled WGS sequence"/>
</dbReference>
<dbReference type="InterPro" id="IPR002656">
    <property type="entry name" value="Acyl_transf_3_dom"/>
</dbReference>
<dbReference type="Pfam" id="PF01757">
    <property type="entry name" value="Acyl_transf_3"/>
    <property type="match status" value="1"/>
</dbReference>
<dbReference type="GO" id="GO:0016787">
    <property type="term" value="F:hydrolase activity"/>
    <property type="evidence" value="ECO:0007669"/>
    <property type="project" value="UniProtKB-KW"/>
</dbReference>
<name>A0A1H8TR27_9PROT</name>
<evidence type="ECO:0000313" key="3">
    <source>
        <dbReference type="EMBL" id="SEO92888.1"/>
    </source>
</evidence>
<dbReference type="STRING" id="42354.SAMN05216333_12635"/>
<feature type="domain" description="Acyltransferase 3" evidence="2">
    <location>
        <begin position="16"/>
        <end position="350"/>
    </location>
</feature>
<evidence type="ECO:0000313" key="4">
    <source>
        <dbReference type="Proteomes" id="UP000198814"/>
    </source>
</evidence>
<feature type="transmembrane region" description="Helical" evidence="1">
    <location>
        <begin position="45"/>
        <end position="68"/>
    </location>
</feature>
<keyword evidence="3" id="KW-0808">Transferase</keyword>
<proteinExistence type="predicted"/>
<evidence type="ECO:0000259" key="2">
    <source>
        <dbReference type="Pfam" id="PF01757"/>
    </source>
</evidence>
<dbReference type="GO" id="GO:0000271">
    <property type="term" value="P:polysaccharide biosynthetic process"/>
    <property type="evidence" value="ECO:0007669"/>
    <property type="project" value="TreeGrafter"/>
</dbReference>
<feature type="transmembrane region" description="Helical" evidence="1">
    <location>
        <begin position="16"/>
        <end position="33"/>
    </location>
</feature>
<gene>
    <name evidence="3" type="ORF">SAMN05216333_12635</name>
</gene>
<keyword evidence="4" id="KW-1185">Reference proteome</keyword>
<keyword evidence="1" id="KW-0812">Transmembrane</keyword>
<sequence length="390" mass="44849">MMHISHKKEIRSHTSLRGWAAMMVVFVHFRYYLHSSIDPDEITMYFYKGYLWVDFFFILSGFVMAYVYDIEHPRRYSVRDTLHYLIARIARIYPLHFITLVATVLFFTLLALINWGLGKEACCLFDDALRTPESLAANLFLIHSWGMFDWVTWNFPSWSLSAEFFCYLLFAALLTINGDNRKLALVLLSCIAVLFYCLCMATDNDVNDNFRLSTIRAASAFTIGMLLFLARNAVSTLPDRYLTYIQIVASIALFLSLHFGVTDVLVIGLMALIVLVTWEDRGYLCQCLDTRGLHTIGVLSFSIYMWHYLVQFVAKQDWENITGLPVESSVTGSILFVAGMVGSAISIAIWSYRHLEMPTRKWINLRLTGLLEAKSPPGWQLAWIPGERRR</sequence>
<keyword evidence="1" id="KW-0472">Membrane</keyword>
<dbReference type="InterPro" id="IPR050879">
    <property type="entry name" value="Acyltransferase_3"/>
</dbReference>
<keyword evidence="3" id="KW-0378">Hydrolase</keyword>
<dbReference type="PANTHER" id="PTHR23028:SF53">
    <property type="entry name" value="ACYL_TRANSF_3 DOMAIN-CONTAINING PROTEIN"/>
    <property type="match status" value="1"/>
</dbReference>